<dbReference type="GO" id="GO:0019441">
    <property type="term" value="P:L-tryptophan catabolic process to kynurenine"/>
    <property type="evidence" value="ECO:0007669"/>
    <property type="project" value="InterPro"/>
</dbReference>
<dbReference type="EC" id="3.5.1.9" evidence="1"/>
<sequence length="165" mass="18625">MHYNYFNNEKRIDNVPVDVLVGDALWVHFPDKKNLEEITAADLEKATAGKNLEGVRLVITTGYTDENWKKEDYFHVSPYLSVDSAEWMVKKKIAMVAIDFQTDKPGDTTFPVHNILLSNEIYILEYLTNIPALIKSGFGETFTLVVGVLKLEGLEAATARVFAIK</sequence>
<reference evidence="1" key="1">
    <citation type="submission" date="2019-08" db="EMBL/GenBank/DDBJ databases">
        <authorList>
            <person name="Kucharzyk K."/>
            <person name="Murdoch R.W."/>
            <person name="Higgins S."/>
            <person name="Loffler F."/>
        </authorList>
    </citation>
    <scope>NUCLEOTIDE SEQUENCE</scope>
</reference>
<keyword evidence="1" id="KW-0378">Hydrolase</keyword>
<dbReference type="Pfam" id="PF04199">
    <property type="entry name" value="Cyclase"/>
    <property type="match status" value="1"/>
</dbReference>
<accession>A0A645J714</accession>
<comment type="caution">
    <text evidence="1">The sequence shown here is derived from an EMBL/GenBank/DDBJ whole genome shotgun (WGS) entry which is preliminary data.</text>
</comment>
<dbReference type="InterPro" id="IPR037175">
    <property type="entry name" value="KFase_sf"/>
</dbReference>
<protein>
    <submittedName>
        <fullName evidence="1">Kynurenine formamidase</fullName>
        <ecNumber evidence="1">3.5.1.9</ecNumber>
    </submittedName>
</protein>
<dbReference type="GO" id="GO:0004061">
    <property type="term" value="F:arylformamidase activity"/>
    <property type="evidence" value="ECO:0007669"/>
    <property type="project" value="UniProtKB-EC"/>
</dbReference>
<dbReference type="SUPFAM" id="SSF102198">
    <property type="entry name" value="Putative cyclase"/>
    <property type="match status" value="1"/>
</dbReference>
<dbReference type="Gene3D" id="3.50.30.50">
    <property type="entry name" value="Putative cyclase"/>
    <property type="match status" value="1"/>
</dbReference>
<dbReference type="PANTHER" id="PTHR31118">
    <property type="entry name" value="CYCLASE-LIKE PROTEIN 2"/>
    <property type="match status" value="1"/>
</dbReference>
<dbReference type="InterPro" id="IPR007325">
    <property type="entry name" value="KFase/CYL"/>
</dbReference>
<organism evidence="1">
    <name type="scientific">bioreactor metagenome</name>
    <dbReference type="NCBI Taxonomy" id="1076179"/>
    <lineage>
        <taxon>unclassified sequences</taxon>
        <taxon>metagenomes</taxon>
        <taxon>ecological metagenomes</taxon>
    </lineage>
</organism>
<dbReference type="EMBL" id="VSSQ01132310">
    <property type="protein sequence ID" value="MPN58930.1"/>
    <property type="molecule type" value="Genomic_DNA"/>
</dbReference>
<dbReference type="AlphaFoldDB" id="A0A645J714"/>
<proteinExistence type="predicted"/>
<evidence type="ECO:0000313" key="1">
    <source>
        <dbReference type="EMBL" id="MPN58930.1"/>
    </source>
</evidence>
<dbReference type="PANTHER" id="PTHR31118:SF12">
    <property type="entry name" value="CYCLASE-LIKE PROTEIN 2"/>
    <property type="match status" value="1"/>
</dbReference>
<gene>
    <name evidence="1" type="primary">kynB_25</name>
    <name evidence="1" type="ORF">SDC9_206646</name>
</gene>
<name>A0A645J714_9ZZZZ</name>